<dbReference type="InterPro" id="IPR000866">
    <property type="entry name" value="AhpC/TSA"/>
</dbReference>
<dbReference type="InterPro" id="IPR036249">
    <property type="entry name" value="Thioredoxin-like_sf"/>
</dbReference>
<dbReference type="Pfam" id="PF00578">
    <property type="entry name" value="AhpC-TSA"/>
    <property type="match status" value="1"/>
</dbReference>
<sequence length="194" mass="20981">MVMVESTMLALGTAAPAFLLTDVTSGSTVTLEKFADSKALLVMFICVHCPFVKHVEQELAKIGQAYANQGLGIVAISSNSLETHPQDAPEHMKTQAKTLGFKFPYCFDDTQTVAKTYTAACTPDFFLFDGTLKLVYRGQLDDSRPGNNKPVTGKDLRQAIDRVLAGETLPEEQTPSIGCNIKWAPGEAPAYFGA</sequence>
<dbReference type="InterPro" id="IPR013766">
    <property type="entry name" value="Thioredoxin_domain"/>
</dbReference>
<gene>
    <name evidence="2" type="ORF">IQ260_27095</name>
</gene>
<dbReference type="CDD" id="cd02969">
    <property type="entry name" value="PRX_like1"/>
    <property type="match status" value="1"/>
</dbReference>
<dbReference type="RefSeq" id="WP_193996189.1">
    <property type="nucleotide sequence ID" value="NZ_JADEXP010000411.1"/>
</dbReference>
<dbReference type="Proteomes" id="UP000615026">
    <property type="component" value="Unassembled WGS sequence"/>
</dbReference>
<evidence type="ECO:0000313" key="3">
    <source>
        <dbReference type="Proteomes" id="UP000615026"/>
    </source>
</evidence>
<dbReference type="GO" id="GO:0016491">
    <property type="term" value="F:oxidoreductase activity"/>
    <property type="evidence" value="ECO:0007669"/>
    <property type="project" value="InterPro"/>
</dbReference>
<evidence type="ECO:0000259" key="1">
    <source>
        <dbReference type="PROSITE" id="PS51352"/>
    </source>
</evidence>
<proteinExistence type="predicted"/>
<organism evidence="2 3">
    <name type="scientific">Leptolyngbya cf. ectocarpi LEGE 11479</name>
    <dbReference type="NCBI Taxonomy" id="1828722"/>
    <lineage>
        <taxon>Bacteria</taxon>
        <taxon>Bacillati</taxon>
        <taxon>Cyanobacteriota</taxon>
        <taxon>Cyanophyceae</taxon>
        <taxon>Leptolyngbyales</taxon>
        <taxon>Leptolyngbyaceae</taxon>
        <taxon>Leptolyngbya group</taxon>
        <taxon>Leptolyngbya</taxon>
    </lineage>
</organism>
<accession>A0A929FCS6</accession>
<dbReference type="PANTHER" id="PTHR43640:SF1">
    <property type="entry name" value="THIOREDOXIN-DEPENDENT PEROXIREDOXIN"/>
    <property type="match status" value="1"/>
</dbReference>
<dbReference type="InterPro" id="IPR047262">
    <property type="entry name" value="PRX-like1"/>
</dbReference>
<evidence type="ECO:0000313" key="2">
    <source>
        <dbReference type="EMBL" id="MBE9070314.1"/>
    </source>
</evidence>
<protein>
    <submittedName>
        <fullName evidence="2">Thioredoxin family protein</fullName>
    </submittedName>
</protein>
<dbReference type="SUPFAM" id="SSF52833">
    <property type="entry name" value="Thioredoxin-like"/>
    <property type="match status" value="1"/>
</dbReference>
<keyword evidence="3" id="KW-1185">Reference proteome</keyword>
<dbReference type="PANTHER" id="PTHR43640">
    <property type="entry name" value="OS07G0260300 PROTEIN"/>
    <property type="match status" value="1"/>
</dbReference>
<dbReference type="EMBL" id="JADEXP010000411">
    <property type="protein sequence ID" value="MBE9070314.1"/>
    <property type="molecule type" value="Genomic_DNA"/>
</dbReference>
<reference evidence="2" key="1">
    <citation type="submission" date="2020-10" db="EMBL/GenBank/DDBJ databases">
        <authorList>
            <person name="Castelo-Branco R."/>
            <person name="Eusebio N."/>
            <person name="Adriana R."/>
            <person name="Vieira A."/>
            <person name="Brugerolle De Fraissinette N."/>
            <person name="Rezende De Castro R."/>
            <person name="Schneider M.P."/>
            <person name="Vasconcelos V."/>
            <person name="Leao P.N."/>
        </authorList>
    </citation>
    <scope>NUCLEOTIDE SEQUENCE</scope>
    <source>
        <strain evidence="2">LEGE 11479</strain>
    </source>
</reference>
<dbReference type="Gene3D" id="3.40.30.10">
    <property type="entry name" value="Glutaredoxin"/>
    <property type="match status" value="1"/>
</dbReference>
<dbReference type="PROSITE" id="PS51352">
    <property type="entry name" value="THIOREDOXIN_2"/>
    <property type="match status" value="1"/>
</dbReference>
<name>A0A929FCS6_LEPEC</name>
<feature type="domain" description="Thioredoxin" evidence="1">
    <location>
        <begin position="9"/>
        <end position="165"/>
    </location>
</feature>
<comment type="caution">
    <text evidence="2">The sequence shown here is derived from an EMBL/GenBank/DDBJ whole genome shotgun (WGS) entry which is preliminary data.</text>
</comment>
<dbReference type="AlphaFoldDB" id="A0A929FCS6"/>
<dbReference type="GO" id="GO:0016209">
    <property type="term" value="F:antioxidant activity"/>
    <property type="evidence" value="ECO:0007669"/>
    <property type="project" value="InterPro"/>
</dbReference>